<proteinExistence type="predicted"/>
<protein>
    <submittedName>
        <fullName evidence="1">Uncharacterized protein</fullName>
    </submittedName>
</protein>
<evidence type="ECO:0000313" key="2">
    <source>
        <dbReference type="Proteomes" id="UP000232673"/>
    </source>
</evidence>
<sequence>MKYNDTYFPKTSMFKKEILERGEEYFRLRYNIIDVTDFINLSFQDEYSYYLKNKEYFAGCALKTYKGLYNSRLKTFEENYPYADEFDFIRKELTIIKRIGFHEEYYNFFNDLYRKPYKYNFRLSSELTREFLFSKVLKDLGGSLELGEKYYEIYLLPDTADELKETAFWNFLPKRPKTDDESIQDENVNSRKSNNINLSALETAYLAHYFVESKEYKFINGTPGKGDWEHFSNITSGASSTNIRKYYSENLKPVNRLKPSRIAKIKKVISYLKAHFPNYQRSLQEAEQELQVMQQELY</sequence>
<dbReference type="Proteomes" id="UP000232673">
    <property type="component" value="Unassembled WGS sequence"/>
</dbReference>
<reference evidence="1 2" key="1">
    <citation type="submission" date="2015-10" db="EMBL/GenBank/DDBJ databases">
        <title>Draft genome sequence of Salegentibacter salinarum KCTC 12975.</title>
        <authorList>
            <person name="Lin W."/>
            <person name="Zheng Q."/>
        </authorList>
    </citation>
    <scope>NUCLEOTIDE SEQUENCE [LARGE SCALE GENOMIC DNA]</scope>
    <source>
        <strain evidence="1 2">KCTC 12975</strain>
    </source>
</reference>
<dbReference type="STRING" id="447422.SAMN05660903_00135"/>
<accession>A0A2N0U463</accession>
<keyword evidence="2" id="KW-1185">Reference proteome</keyword>
<dbReference type="EMBL" id="LKTS01000001">
    <property type="protein sequence ID" value="PKD21797.1"/>
    <property type="molecule type" value="Genomic_DNA"/>
</dbReference>
<name>A0A2N0U463_9FLAO</name>
<dbReference type="RefSeq" id="WP_101023007.1">
    <property type="nucleotide sequence ID" value="NZ_FUZC01000001.1"/>
</dbReference>
<gene>
    <name evidence="1" type="ORF">APR41_02120</name>
</gene>
<organism evidence="1 2">
    <name type="scientific">Salegentibacter salinarum</name>
    <dbReference type="NCBI Taxonomy" id="447422"/>
    <lineage>
        <taxon>Bacteria</taxon>
        <taxon>Pseudomonadati</taxon>
        <taxon>Bacteroidota</taxon>
        <taxon>Flavobacteriia</taxon>
        <taxon>Flavobacteriales</taxon>
        <taxon>Flavobacteriaceae</taxon>
        <taxon>Salegentibacter</taxon>
    </lineage>
</organism>
<comment type="caution">
    <text evidence="1">The sequence shown here is derived from an EMBL/GenBank/DDBJ whole genome shotgun (WGS) entry which is preliminary data.</text>
</comment>
<dbReference type="AlphaFoldDB" id="A0A2N0U463"/>
<evidence type="ECO:0000313" key="1">
    <source>
        <dbReference type="EMBL" id="PKD21797.1"/>
    </source>
</evidence>